<name>A0ABD0L203_9CAEN</name>
<gene>
    <name evidence="1" type="ORF">BaRGS_00015474</name>
</gene>
<dbReference type="AlphaFoldDB" id="A0ABD0L203"/>
<evidence type="ECO:0000313" key="2">
    <source>
        <dbReference type="Proteomes" id="UP001519460"/>
    </source>
</evidence>
<sequence>MDTPYFPGPHIVLEKTGSKVTIQSPEGAVDSHNSSFIMKYTPDKEEEISEQDDCNSHPKLGLWVDVKQPNRREVPLKLPGKDPRE</sequence>
<dbReference type="EMBL" id="JACVVK020000094">
    <property type="protein sequence ID" value="KAK7493348.1"/>
    <property type="molecule type" value="Genomic_DNA"/>
</dbReference>
<evidence type="ECO:0000313" key="1">
    <source>
        <dbReference type="EMBL" id="KAK7493348.1"/>
    </source>
</evidence>
<accession>A0ABD0L203</accession>
<comment type="caution">
    <text evidence="1">The sequence shown here is derived from an EMBL/GenBank/DDBJ whole genome shotgun (WGS) entry which is preliminary data.</text>
</comment>
<organism evidence="1 2">
    <name type="scientific">Batillaria attramentaria</name>
    <dbReference type="NCBI Taxonomy" id="370345"/>
    <lineage>
        <taxon>Eukaryota</taxon>
        <taxon>Metazoa</taxon>
        <taxon>Spiralia</taxon>
        <taxon>Lophotrochozoa</taxon>
        <taxon>Mollusca</taxon>
        <taxon>Gastropoda</taxon>
        <taxon>Caenogastropoda</taxon>
        <taxon>Sorbeoconcha</taxon>
        <taxon>Cerithioidea</taxon>
        <taxon>Batillariidae</taxon>
        <taxon>Batillaria</taxon>
    </lineage>
</organism>
<reference evidence="1 2" key="1">
    <citation type="journal article" date="2023" name="Sci. Data">
        <title>Genome assembly of the Korean intertidal mud-creeper Batillaria attramentaria.</title>
        <authorList>
            <person name="Patra A.K."/>
            <person name="Ho P.T."/>
            <person name="Jun S."/>
            <person name="Lee S.J."/>
            <person name="Kim Y."/>
            <person name="Won Y.J."/>
        </authorList>
    </citation>
    <scope>NUCLEOTIDE SEQUENCE [LARGE SCALE GENOMIC DNA]</scope>
    <source>
        <strain evidence="1">Wonlab-2016</strain>
    </source>
</reference>
<keyword evidence="2" id="KW-1185">Reference proteome</keyword>
<protein>
    <submittedName>
        <fullName evidence="1">Uncharacterized protein</fullName>
    </submittedName>
</protein>
<dbReference type="Proteomes" id="UP001519460">
    <property type="component" value="Unassembled WGS sequence"/>
</dbReference>
<proteinExistence type="predicted"/>